<gene>
    <name evidence="6" type="ORF">TPSD3_06300</name>
</gene>
<dbReference type="Pfam" id="PF00753">
    <property type="entry name" value="Lactamase_B"/>
    <property type="match status" value="1"/>
</dbReference>
<dbReference type="PANTHER" id="PTHR46233:SF3">
    <property type="entry name" value="HYDROXYACYLGLUTATHIONE HYDROLASE GLOC"/>
    <property type="match status" value="1"/>
</dbReference>
<dbReference type="RefSeq" id="WP_086487736.1">
    <property type="nucleotide sequence ID" value="NZ_MSLT01000012.1"/>
</dbReference>
<dbReference type="InterPro" id="IPR001279">
    <property type="entry name" value="Metallo-B-lactamas"/>
</dbReference>
<keyword evidence="4" id="KW-0862">Zinc</keyword>
<dbReference type="GO" id="GO:0046872">
    <property type="term" value="F:metal ion binding"/>
    <property type="evidence" value="ECO:0007669"/>
    <property type="project" value="UniProtKB-KW"/>
</dbReference>
<keyword evidence="7" id="KW-1185">Reference proteome</keyword>
<evidence type="ECO:0000259" key="5">
    <source>
        <dbReference type="SMART" id="SM00849"/>
    </source>
</evidence>
<feature type="domain" description="Metallo-beta-lactamase" evidence="5">
    <location>
        <begin position="12"/>
        <end position="192"/>
    </location>
</feature>
<dbReference type="InterPro" id="IPR036866">
    <property type="entry name" value="RibonucZ/Hydroxyglut_hydro"/>
</dbReference>
<accession>A0A251X7J5</accession>
<keyword evidence="2" id="KW-0479">Metal-binding</keyword>
<dbReference type="OrthoDB" id="9802248at2"/>
<dbReference type="AlphaFoldDB" id="A0A251X7J5"/>
<dbReference type="SUPFAM" id="SSF56281">
    <property type="entry name" value="Metallo-hydrolase/oxidoreductase"/>
    <property type="match status" value="1"/>
</dbReference>
<organism evidence="6 7">
    <name type="scientific">Thioflexithrix psekupsensis</name>
    <dbReference type="NCBI Taxonomy" id="1570016"/>
    <lineage>
        <taxon>Bacteria</taxon>
        <taxon>Pseudomonadati</taxon>
        <taxon>Pseudomonadota</taxon>
        <taxon>Gammaproteobacteria</taxon>
        <taxon>Thiotrichales</taxon>
        <taxon>Thioflexithrix</taxon>
    </lineage>
</organism>
<protein>
    <recommendedName>
        <fullName evidence="5">Metallo-beta-lactamase domain-containing protein</fullName>
    </recommendedName>
</protein>
<dbReference type="GO" id="GO:0016787">
    <property type="term" value="F:hydrolase activity"/>
    <property type="evidence" value="ECO:0007669"/>
    <property type="project" value="UniProtKB-KW"/>
</dbReference>
<dbReference type="PANTHER" id="PTHR46233">
    <property type="entry name" value="HYDROXYACYLGLUTATHIONE HYDROLASE GLOC"/>
    <property type="match status" value="1"/>
</dbReference>
<dbReference type="EMBL" id="MSLT01000012">
    <property type="protein sequence ID" value="OUD13951.1"/>
    <property type="molecule type" value="Genomic_DNA"/>
</dbReference>
<sequence>MQYTIIPVTSFYQNCTVLWCQNTQEAVIVDPGGEADRIIKFLERHQLKSAAILLTHGHLDHVGASVTLAKQLNIPIKGPHIADKFWLAEIEEQCKLFGFPHHPNFIPDQWLNHGDIIEFGKETLQVLHCPGHTPGHVVFFHAADKLALVGDVLFNGSIGRTDFPKGDYATLIRSIKEQLWPLGDDVQFIPGHGEMSSFGEERRYNPYVSDRN</sequence>
<proteinExistence type="predicted"/>
<evidence type="ECO:0000256" key="1">
    <source>
        <dbReference type="ARBA" id="ARBA00001947"/>
    </source>
</evidence>
<dbReference type="InterPro" id="IPR051453">
    <property type="entry name" value="MBL_Glyoxalase_II"/>
</dbReference>
<reference evidence="6 7" key="1">
    <citation type="submission" date="2016-12" db="EMBL/GenBank/DDBJ databases">
        <title>Thioflexothrix psekupsii D3 genome sequencing and assembly.</title>
        <authorList>
            <person name="Fomenkov A."/>
            <person name="Vincze T."/>
            <person name="Grabovich M."/>
            <person name="Anton B.P."/>
            <person name="Dubinina G."/>
            <person name="Orlova M."/>
            <person name="Belousova E."/>
            <person name="Roberts R.J."/>
        </authorList>
    </citation>
    <scope>NUCLEOTIDE SEQUENCE [LARGE SCALE GENOMIC DNA]</scope>
    <source>
        <strain evidence="6">D3</strain>
    </source>
</reference>
<dbReference type="Proteomes" id="UP000194798">
    <property type="component" value="Unassembled WGS sequence"/>
</dbReference>
<evidence type="ECO:0000256" key="4">
    <source>
        <dbReference type="ARBA" id="ARBA00022833"/>
    </source>
</evidence>
<name>A0A251X7J5_9GAMM</name>
<dbReference type="SMART" id="SM00849">
    <property type="entry name" value="Lactamase_B"/>
    <property type="match status" value="1"/>
</dbReference>
<evidence type="ECO:0000313" key="7">
    <source>
        <dbReference type="Proteomes" id="UP000194798"/>
    </source>
</evidence>
<dbReference type="Gene3D" id="3.60.15.10">
    <property type="entry name" value="Ribonuclease Z/Hydroxyacylglutathione hydrolase-like"/>
    <property type="match status" value="1"/>
</dbReference>
<comment type="cofactor">
    <cofactor evidence="1">
        <name>Zn(2+)</name>
        <dbReference type="ChEBI" id="CHEBI:29105"/>
    </cofactor>
</comment>
<comment type="caution">
    <text evidence="6">The sequence shown here is derived from an EMBL/GenBank/DDBJ whole genome shotgun (WGS) entry which is preliminary data.</text>
</comment>
<evidence type="ECO:0000256" key="2">
    <source>
        <dbReference type="ARBA" id="ARBA00022723"/>
    </source>
</evidence>
<evidence type="ECO:0000313" key="6">
    <source>
        <dbReference type="EMBL" id="OUD13951.1"/>
    </source>
</evidence>
<dbReference type="CDD" id="cd07737">
    <property type="entry name" value="YcbL-like_MBL-fold"/>
    <property type="match status" value="1"/>
</dbReference>
<keyword evidence="3" id="KW-0378">Hydrolase</keyword>
<evidence type="ECO:0000256" key="3">
    <source>
        <dbReference type="ARBA" id="ARBA00022801"/>
    </source>
</evidence>